<dbReference type="Pfam" id="PF20684">
    <property type="entry name" value="Fung_rhodopsin"/>
    <property type="match status" value="1"/>
</dbReference>
<evidence type="ECO:0000256" key="3">
    <source>
        <dbReference type="ARBA" id="ARBA00022989"/>
    </source>
</evidence>
<feature type="transmembrane region" description="Helical" evidence="6">
    <location>
        <begin position="228"/>
        <end position="250"/>
    </location>
</feature>
<dbReference type="PANTHER" id="PTHR33048:SF47">
    <property type="entry name" value="INTEGRAL MEMBRANE PROTEIN-RELATED"/>
    <property type="match status" value="1"/>
</dbReference>
<evidence type="ECO:0000256" key="4">
    <source>
        <dbReference type="ARBA" id="ARBA00023136"/>
    </source>
</evidence>
<evidence type="ECO:0000256" key="5">
    <source>
        <dbReference type="ARBA" id="ARBA00038359"/>
    </source>
</evidence>
<feature type="transmembrane region" description="Helical" evidence="6">
    <location>
        <begin position="137"/>
        <end position="159"/>
    </location>
</feature>
<dbReference type="OrthoDB" id="61113at2759"/>
<dbReference type="Proteomes" id="UP000244855">
    <property type="component" value="Unassembled WGS sequence"/>
</dbReference>
<evidence type="ECO:0000259" key="7">
    <source>
        <dbReference type="Pfam" id="PF20684"/>
    </source>
</evidence>
<reference evidence="8 9" key="1">
    <citation type="journal article" date="2018" name="Sci. Rep.">
        <title>Comparative genomics provides insights into the lifestyle and reveals functional heterogeneity of dark septate endophytic fungi.</title>
        <authorList>
            <person name="Knapp D.G."/>
            <person name="Nemeth J.B."/>
            <person name="Barry K."/>
            <person name="Hainaut M."/>
            <person name="Henrissat B."/>
            <person name="Johnson J."/>
            <person name="Kuo A."/>
            <person name="Lim J.H.P."/>
            <person name="Lipzen A."/>
            <person name="Nolan M."/>
            <person name="Ohm R.A."/>
            <person name="Tamas L."/>
            <person name="Grigoriev I.V."/>
            <person name="Spatafora J.W."/>
            <person name="Nagy L.G."/>
            <person name="Kovacs G.M."/>
        </authorList>
    </citation>
    <scope>NUCLEOTIDE SEQUENCE [LARGE SCALE GENOMIC DNA]</scope>
    <source>
        <strain evidence="8 9">DSE2036</strain>
    </source>
</reference>
<keyword evidence="3 6" id="KW-1133">Transmembrane helix</keyword>
<evidence type="ECO:0000313" key="8">
    <source>
        <dbReference type="EMBL" id="PVH94605.1"/>
    </source>
</evidence>
<comment type="subcellular location">
    <subcellularLocation>
        <location evidence="1">Membrane</location>
        <topology evidence="1">Multi-pass membrane protein</topology>
    </subcellularLocation>
</comment>
<keyword evidence="2 6" id="KW-0812">Transmembrane</keyword>
<feature type="domain" description="Rhodopsin" evidence="7">
    <location>
        <begin position="41"/>
        <end position="293"/>
    </location>
</feature>
<feature type="transmembrane region" description="Helical" evidence="6">
    <location>
        <begin position="24"/>
        <end position="45"/>
    </location>
</feature>
<evidence type="ECO:0000313" key="9">
    <source>
        <dbReference type="Proteomes" id="UP000244855"/>
    </source>
</evidence>
<dbReference type="InterPro" id="IPR049326">
    <property type="entry name" value="Rhodopsin_dom_fungi"/>
</dbReference>
<organism evidence="8 9">
    <name type="scientific">Periconia macrospinosa</name>
    <dbReference type="NCBI Taxonomy" id="97972"/>
    <lineage>
        <taxon>Eukaryota</taxon>
        <taxon>Fungi</taxon>
        <taxon>Dikarya</taxon>
        <taxon>Ascomycota</taxon>
        <taxon>Pezizomycotina</taxon>
        <taxon>Dothideomycetes</taxon>
        <taxon>Pleosporomycetidae</taxon>
        <taxon>Pleosporales</taxon>
        <taxon>Massarineae</taxon>
        <taxon>Periconiaceae</taxon>
        <taxon>Periconia</taxon>
    </lineage>
</organism>
<protein>
    <recommendedName>
        <fullName evidence="7">Rhodopsin domain-containing protein</fullName>
    </recommendedName>
</protein>
<sequence length="358" mass="40501">IISLITIPPNPNEVIPLANKAQTLYGATIPFHVISWIAVSFRLYTRFKVVREPGIDDYIIIFAALFNLAALISLLCSLNFGLGTHFRDIFLLNPQNLGPCMKWLYIHNASYFNCTGLVKMSLLFQYYRIFKKGPTRWVCHISMVLVVVWTAIAFVQGWFPCFPVHGFWNRLITPPPKCWGLGYGNLDSARMALYGFAASNMGLDVIIFAIPMSVYFRPGIGRREITALTALFALGSLVVLMAILRLWSIARHDEKDMISFDFPWWFPQALIFSSLEVDFAIITASIPIFWPVIIASMPQIFVTQEIHVTTHSRLDDTNQFEMGRPQSLKSNASTEGLTRLATGKMDYNDPFTGSQIPQ</sequence>
<dbReference type="GO" id="GO:0016020">
    <property type="term" value="C:membrane"/>
    <property type="evidence" value="ECO:0007669"/>
    <property type="project" value="UniProtKB-SubCell"/>
</dbReference>
<feature type="transmembrane region" description="Helical" evidence="6">
    <location>
        <begin position="57"/>
        <end position="83"/>
    </location>
</feature>
<feature type="transmembrane region" description="Helical" evidence="6">
    <location>
        <begin position="191"/>
        <end position="216"/>
    </location>
</feature>
<name>A0A2V1D972_9PLEO</name>
<dbReference type="EMBL" id="KZ805527">
    <property type="protein sequence ID" value="PVH94605.1"/>
    <property type="molecule type" value="Genomic_DNA"/>
</dbReference>
<accession>A0A2V1D972</accession>
<evidence type="ECO:0000256" key="2">
    <source>
        <dbReference type="ARBA" id="ARBA00022692"/>
    </source>
</evidence>
<feature type="non-terminal residue" evidence="8">
    <location>
        <position position="1"/>
    </location>
</feature>
<evidence type="ECO:0000256" key="6">
    <source>
        <dbReference type="SAM" id="Phobius"/>
    </source>
</evidence>
<dbReference type="AlphaFoldDB" id="A0A2V1D972"/>
<evidence type="ECO:0000256" key="1">
    <source>
        <dbReference type="ARBA" id="ARBA00004141"/>
    </source>
</evidence>
<dbReference type="PANTHER" id="PTHR33048">
    <property type="entry name" value="PTH11-LIKE INTEGRAL MEMBRANE PROTEIN (AFU_ORTHOLOGUE AFUA_5G11245)"/>
    <property type="match status" value="1"/>
</dbReference>
<keyword evidence="4 6" id="KW-0472">Membrane</keyword>
<dbReference type="InterPro" id="IPR052337">
    <property type="entry name" value="SAT4-like"/>
</dbReference>
<comment type="similarity">
    <text evidence="5">Belongs to the SAT4 family.</text>
</comment>
<gene>
    <name evidence="8" type="ORF">DM02DRAFT_477858</name>
</gene>
<feature type="non-terminal residue" evidence="8">
    <location>
        <position position="358"/>
    </location>
</feature>
<proteinExistence type="inferred from homology"/>
<keyword evidence="9" id="KW-1185">Reference proteome</keyword>